<evidence type="ECO:0000256" key="7">
    <source>
        <dbReference type="RuleBase" id="RU363032"/>
    </source>
</evidence>
<feature type="transmembrane region" description="Helical" evidence="7">
    <location>
        <begin position="101"/>
        <end position="122"/>
    </location>
</feature>
<evidence type="ECO:0000256" key="3">
    <source>
        <dbReference type="ARBA" id="ARBA00022475"/>
    </source>
</evidence>
<evidence type="ECO:0000313" key="9">
    <source>
        <dbReference type="EMBL" id="HCT58683.1"/>
    </source>
</evidence>
<dbReference type="EMBL" id="DPIY01000011">
    <property type="protein sequence ID" value="HCT58683.1"/>
    <property type="molecule type" value="Genomic_DNA"/>
</dbReference>
<dbReference type="Pfam" id="PF00528">
    <property type="entry name" value="BPD_transp_1"/>
    <property type="match status" value="1"/>
</dbReference>
<dbReference type="InterPro" id="IPR035906">
    <property type="entry name" value="MetI-like_sf"/>
</dbReference>
<feature type="transmembrane region" description="Helical" evidence="7">
    <location>
        <begin position="273"/>
        <end position="296"/>
    </location>
</feature>
<dbReference type="SUPFAM" id="SSF161098">
    <property type="entry name" value="MetI-like"/>
    <property type="match status" value="1"/>
</dbReference>
<dbReference type="InterPro" id="IPR000515">
    <property type="entry name" value="MetI-like"/>
</dbReference>
<gene>
    <name evidence="9" type="ORF">DGD08_15870</name>
</gene>
<keyword evidence="3" id="KW-1003">Cell membrane</keyword>
<dbReference type="Pfam" id="PF19300">
    <property type="entry name" value="BPD_transp_1_N"/>
    <property type="match status" value="1"/>
</dbReference>
<evidence type="ECO:0000256" key="6">
    <source>
        <dbReference type="ARBA" id="ARBA00023136"/>
    </source>
</evidence>
<comment type="similarity">
    <text evidence="7">Belongs to the binding-protein-dependent transport system permease family.</text>
</comment>
<feature type="transmembrane region" description="Helical" evidence="7">
    <location>
        <begin position="231"/>
        <end position="253"/>
    </location>
</feature>
<dbReference type="PANTHER" id="PTHR43163">
    <property type="entry name" value="DIPEPTIDE TRANSPORT SYSTEM PERMEASE PROTEIN DPPB-RELATED"/>
    <property type="match status" value="1"/>
</dbReference>
<dbReference type="PANTHER" id="PTHR43163:SF6">
    <property type="entry name" value="DIPEPTIDE TRANSPORT SYSTEM PERMEASE PROTEIN DPPB-RELATED"/>
    <property type="match status" value="1"/>
</dbReference>
<dbReference type="PROSITE" id="PS50928">
    <property type="entry name" value="ABC_TM1"/>
    <property type="match status" value="1"/>
</dbReference>
<evidence type="ECO:0000256" key="4">
    <source>
        <dbReference type="ARBA" id="ARBA00022692"/>
    </source>
</evidence>
<dbReference type="Proteomes" id="UP000264071">
    <property type="component" value="Unassembled WGS sequence"/>
</dbReference>
<dbReference type="OMA" id="PDFWMGI"/>
<dbReference type="InterPro" id="IPR045621">
    <property type="entry name" value="BPD_transp_1_N"/>
</dbReference>
<dbReference type="CDD" id="cd06261">
    <property type="entry name" value="TM_PBP2"/>
    <property type="match status" value="1"/>
</dbReference>
<name>A0A3D4VC39_9BACT</name>
<accession>A0A3D4VC39</accession>
<keyword evidence="4 7" id="KW-0812">Transmembrane</keyword>
<feature type="transmembrane region" description="Helical" evidence="7">
    <location>
        <begin position="134"/>
        <end position="158"/>
    </location>
</feature>
<reference evidence="9 10" key="1">
    <citation type="journal article" date="2018" name="Nat. Biotechnol.">
        <title>A standardized bacterial taxonomy based on genome phylogeny substantially revises the tree of life.</title>
        <authorList>
            <person name="Parks D.H."/>
            <person name="Chuvochina M."/>
            <person name="Waite D.W."/>
            <person name="Rinke C."/>
            <person name="Skarshewski A."/>
            <person name="Chaumeil P.A."/>
            <person name="Hugenholtz P."/>
        </authorList>
    </citation>
    <scope>NUCLEOTIDE SEQUENCE [LARGE SCALE GENOMIC DNA]</scope>
    <source>
        <strain evidence="9">UBA8844</strain>
    </source>
</reference>
<dbReference type="AlphaFoldDB" id="A0A3D4VC39"/>
<evidence type="ECO:0000313" key="10">
    <source>
        <dbReference type="Proteomes" id="UP000264071"/>
    </source>
</evidence>
<feature type="transmembrane region" description="Helical" evidence="7">
    <location>
        <begin position="9"/>
        <end position="30"/>
    </location>
</feature>
<feature type="domain" description="ABC transmembrane type-1" evidence="8">
    <location>
        <begin position="95"/>
        <end position="296"/>
    </location>
</feature>
<sequence>MTFFLLRRALLSIPTLFGVLVVVFLLLYVAPGDPVQAMVGERADAATIERLRAELRLDDPLPSQFAHYASGILTGDLGRSYITNRPIVTDIAERFPRTLQLAGAAMLLATLLGVSIGALAAVRPHGWFDRVALATTYLGISFPVYWIGLLLILFFAVTLRWFPASGYGRLEFLVLPALALGSRSIAYLARVTRSSMLEVLGADFVRTARAKGLAERTVVVRHALRNALMPVVTVIGLDFGAYLTGSILTETIFSWPGIGRYVVMAISRRDLPAVQGTVLFLSVVFVLVNLLTDLAYGRIDPRARRA</sequence>
<dbReference type="Gene3D" id="1.10.3720.10">
    <property type="entry name" value="MetI-like"/>
    <property type="match status" value="1"/>
</dbReference>
<evidence type="ECO:0000259" key="8">
    <source>
        <dbReference type="PROSITE" id="PS50928"/>
    </source>
</evidence>
<evidence type="ECO:0000256" key="1">
    <source>
        <dbReference type="ARBA" id="ARBA00004651"/>
    </source>
</evidence>
<keyword evidence="5 7" id="KW-1133">Transmembrane helix</keyword>
<evidence type="ECO:0000256" key="2">
    <source>
        <dbReference type="ARBA" id="ARBA00022448"/>
    </source>
</evidence>
<dbReference type="GO" id="GO:0055085">
    <property type="term" value="P:transmembrane transport"/>
    <property type="evidence" value="ECO:0007669"/>
    <property type="project" value="InterPro"/>
</dbReference>
<keyword evidence="6 7" id="KW-0472">Membrane</keyword>
<organism evidence="9 10">
    <name type="scientific">Gemmatimonas aurantiaca</name>
    <dbReference type="NCBI Taxonomy" id="173480"/>
    <lineage>
        <taxon>Bacteria</taxon>
        <taxon>Pseudomonadati</taxon>
        <taxon>Gemmatimonadota</taxon>
        <taxon>Gemmatimonadia</taxon>
        <taxon>Gemmatimonadales</taxon>
        <taxon>Gemmatimonadaceae</taxon>
        <taxon>Gemmatimonas</taxon>
    </lineage>
</organism>
<evidence type="ECO:0000256" key="5">
    <source>
        <dbReference type="ARBA" id="ARBA00022989"/>
    </source>
</evidence>
<protein>
    <submittedName>
        <fullName evidence="9">ABC transporter permease</fullName>
    </submittedName>
</protein>
<proteinExistence type="inferred from homology"/>
<keyword evidence="2 7" id="KW-0813">Transport</keyword>
<comment type="subcellular location">
    <subcellularLocation>
        <location evidence="1 7">Cell membrane</location>
        <topology evidence="1 7">Multi-pass membrane protein</topology>
    </subcellularLocation>
</comment>
<dbReference type="GO" id="GO:0005886">
    <property type="term" value="C:plasma membrane"/>
    <property type="evidence" value="ECO:0007669"/>
    <property type="project" value="UniProtKB-SubCell"/>
</dbReference>
<comment type="caution">
    <text evidence="9">The sequence shown here is derived from an EMBL/GenBank/DDBJ whole genome shotgun (WGS) entry which is preliminary data.</text>
</comment>